<dbReference type="Pfam" id="PF00067">
    <property type="entry name" value="p450"/>
    <property type="match status" value="1"/>
</dbReference>
<dbReference type="AlphaFoldDB" id="A0A167K9B8"/>
<dbReference type="GO" id="GO:0016705">
    <property type="term" value="F:oxidoreductase activity, acting on paired donors, with incorporation or reduction of molecular oxygen"/>
    <property type="evidence" value="ECO:0007669"/>
    <property type="project" value="InterPro"/>
</dbReference>
<reference evidence="9 10" key="1">
    <citation type="journal article" date="2016" name="Mol. Biol. Evol.">
        <title>Comparative Genomics of Early-Diverging Mushroom-Forming Fungi Provides Insights into the Origins of Lignocellulose Decay Capabilities.</title>
        <authorList>
            <person name="Nagy L.G."/>
            <person name="Riley R."/>
            <person name="Tritt A."/>
            <person name="Adam C."/>
            <person name="Daum C."/>
            <person name="Floudas D."/>
            <person name="Sun H."/>
            <person name="Yadav J.S."/>
            <person name="Pangilinan J."/>
            <person name="Larsson K.H."/>
            <person name="Matsuura K."/>
            <person name="Barry K."/>
            <person name="Labutti K."/>
            <person name="Kuo R."/>
            <person name="Ohm R.A."/>
            <person name="Bhattacharya S.S."/>
            <person name="Shirouzu T."/>
            <person name="Yoshinaga Y."/>
            <person name="Martin F.M."/>
            <person name="Grigoriev I.V."/>
            <person name="Hibbett D.S."/>
        </authorList>
    </citation>
    <scope>NUCLEOTIDE SEQUENCE [LARGE SCALE GENOMIC DNA]</scope>
    <source>
        <strain evidence="9 10">TUFC12733</strain>
    </source>
</reference>
<dbReference type="PANTHER" id="PTHR46206:SF1">
    <property type="entry name" value="P450, PUTATIVE (EUROFUNG)-RELATED"/>
    <property type="match status" value="1"/>
</dbReference>
<dbReference type="STRING" id="1330018.A0A167K9B8"/>
<accession>A0A167K9B8</accession>
<evidence type="ECO:0000313" key="9">
    <source>
        <dbReference type="EMBL" id="KZO94407.1"/>
    </source>
</evidence>
<sequence length="443" mass="50504">MMVDGQAKFKGKPFQLPSLRSWIVYVSRELFEDMRKARDDSLSFREEVNEAVAIEYTIGKELADNPWHTSVIRKQMTQNLGAKFPEIYDEISQAFMDELEVADSGAWTPINAYNVILHVVCRASNRLFVGLPLCRDKEFTKISRDFTITVTRAGFLISCFPRFLKPLVARYVSAAPGATKAFGRFIIPVIEQRQKAEVELGDAWKDQKPFDFLQWMMDAANENQRDPKDLNKRMLGMNFAATHTSSMSFTHAFYWLAACPQHLPELRREVESAVETHGWTKEAVNNMFKIDSFIKESMRLTGLGASSMQRKCVRKIILSDGTQIPAGAHVAINAWSLHHDPQIYPNPFEFDPFRFSRKVEEGESVVKNAFTTASSEFLFWGGGSHVCAGRYFASQELKAMLAHIVMNYDVMMPTEGVRPTDMWFGSTCIPDPRATVLFRRRAM</sequence>
<evidence type="ECO:0000256" key="8">
    <source>
        <dbReference type="RuleBase" id="RU000461"/>
    </source>
</evidence>
<evidence type="ECO:0000256" key="6">
    <source>
        <dbReference type="ARBA" id="ARBA00023033"/>
    </source>
</evidence>
<dbReference type="GO" id="GO:0005506">
    <property type="term" value="F:iron ion binding"/>
    <property type="evidence" value="ECO:0007669"/>
    <property type="project" value="InterPro"/>
</dbReference>
<proteinExistence type="inferred from homology"/>
<dbReference type="InterPro" id="IPR017972">
    <property type="entry name" value="Cyt_P450_CS"/>
</dbReference>
<name>A0A167K9B8_CALVF</name>
<evidence type="ECO:0000256" key="7">
    <source>
        <dbReference type="PIRSR" id="PIRSR602403-1"/>
    </source>
</evidence>
<keyword evidence="5 7" id="KW-0408">Iron</keyword>
<dbReference type="EMBL" id="KV417295">
    <property type="protein sequence ID" value="KZO94407.1"/>
    <property type="molecule type" value="Genomic_DNA"/>
</dbReference>
<evidence type="ECO:0000313" key="10">
    <source>
        <dbReference type="Proteomes" id="UP000076738"/>
    </source>
</evidence>
<evidence type="ECO:0000256" key="3">
    <source>
        <dbReference type="ARBA" id="ARBA00022723"/>
    </source>
</evidence>
<keyword evidence="10" id="KW-1185">Reference proteome</keyword>
<protein>
    <submittedName>
        <fullName evidence="9">Cytochrome P450</fullName>
    </submittedName>
</protein>
<dbReference type="GO" id="GO:0004497">
    <property type="term" value="F:monooxygenase activity"/>
    <property type="evidence" value="ECO:0007669"/>
    <property type="project" value="UniProtKB-KW"/>
</dbReference>
<feature type="binding site" description="axial binding residue" evidence="7">
    <location>
        <position position="387"/>
    </location>
    <ligand>
        <name>heme</name>
        <dbReference type="ChEBI" id="CHEBI:30413"/>
    </ligand>
    <ligandPart>
        <name>Fe</name>
        <dbReference type="ChEBI" id="CHEBI:18248"/>
    </ligandPart>
</feature>
<evidence type="ECO:0000256" key="1">
    <source>
        <dbReference type="ARBA" id="ARBA00001971"/>
    </source>
</evidence>
<dbReference type="CDD" id="cd11041">
    <property type="entry name" value="CYP503A1-like"/>
    <property type="match status" value="1"/>
</dbReference>
<keyword evidence="4 8" id="KW-0560">Oxidoreductase</keyword>
<dbReference type="Gene3D" id="1.10.630.10">
    <property type="entry name" value="Cytochrome P450"/>
    <property type="match status" value="1"/>
</dbReference>
<organism evidence="9 10">
    <name type="scientific">Calocera viscosa (strain TUFC12733)</name>
    <dbReference type="NCBI Taxonomy" id="1330018"/>
    <lineage>
        <taxon>Eukaryota</taxon>
        <taxon>Fungi</taxon>
        <taxon>Dikarya</taxon>
        <taxon>Basidiomycota</taxon>
        <taxon>Agaricomycotina</taxon>
        <taxon>Dacrymycetes</taxon>
        <taxon>Dacrymycetales</taxon>
        <taxon>Dacrymycetaceae</taxon>
        <taxon>Calocera</taxon>
    </lineage>
</organism>
<dbReference type="InterPro" id="IPR001128">
    <property type="entry name" value="Cyt_P450"/>
</dbReference>
<dbReference type="GO" id="GO:0020037">
    <property type="term" value="F:heme binding"/>
    <property type="evidence" value="ECO:0007669"/>
    <property type="project" value="InterPro"/>
</dbReference>
<comment type="similarity">
    <text evidence="2 8">Belongs to the cytochrome P450 family.</text>
</comment>
<evidence type="ECO:0000256" key="2">
    <source>
        <dbReference type="ARBA" id="ARBA00010617"/>
    </source>
</evidence>
<dbReference type="PANTHER" id="PTHR46206">
    <property type="entry name" value="CYTOCHROME P450"/>
    <property type="match status" value="1"/>
</dbReference>
<dbReference type="InterPro" id="IPR036396">
    <property type="entry name" value="Cyt_P450_sf"/>
</dbReference>
<dbReference type="SUPFAM" id="SSF48264">
    <property type="entry name" value="Cytochrome P450"/>
    <property type="match status" value="1"/>
</dbReference>
<evidence type="ECO:0000256" key="5">
    <source>
        <dbReference type="ARBA" id="ARBA00023004"/>
    </source>
</evidence>
<dbReference type="Proteomes" id="UP000076738">
    <property type="component" value="Unassembled WGS sequence"/>
</dbReference>
<dbReference type="InterPro" id="IPR002403">
    <property type="entry name" value="Cyt_P450_E_grp-IV"/>
</dbReference>
<dbReference type="PROSITE" id="PS00086">
    <property type="entry name" value="CYTOCHROME_P450"/>
    <property type="match status" value="1"/>
</dbReference>
<keyword evidence="7 8" id="KW-0349">Heme</keyword>
<evidence type="ECO:0000256" key="4">
    <source>
        <dbReference type="ARBA" id="ARBA00023002"/>
    </source>
</evidence>
<gene>
    <name evidence="9" type="ORF">CALVIDRAFT_501628</name>
</gene>
<keyword evidence="6 8" id="KW-0503">Monooxygenase</keyword>
<dbReference type="OrthoDB" id="1844152at2759"/>
<dbReference type="PRINTS" id="PR00465">
    <property type="entry name" value="EP450IV"/>
</dbReference>
<keyword evidence="3 7" id="KW-0479">Metal-binding</keyword>
<comment type="cofactor">
    <cofactor evidence="1 7">
        <name>heme</name>
        <dbReference type="ChEBI" id="CHEBI:30413"/>
    </cofactor>
</comment>